<dbReference type="PRINTS" id="PR00162">
    <property type="entry name" value="RIESKE"/>
</dbReference>
<keyword evidence="1" id="KW-0001">2Fe-2S</keyword>
<dbReference type="PANTHER" id="PTHR10134">
    <property type="entry name" value="CYTOCHROME B-C1 COMPLEX SUBUNIT RIESKE, MITOCHONDRIAL"/>
    <property type="match status" value="1"/>
</dbReference>
<sequence length="220" mass="24350">MTRYRRQDPEITRRKFINVAVGTTATVGVVSLVSALGTANPVFRLTRDKMPPVKGDILVHALETKEGQPIRPSELSDELVRAWPMGKDENGNNVIRKGDPNNILAIYRFPKGQLQEPTNMEATVDGEIVVYSDVCTHAGCSVSDNDKRPGTMNCPCHSGQYDPKQGCKVIGGPPPRPLAQLPVRLEGENLVVGDFFLQHPYPFSEEAWEARKEEVEEQLG</sequence>
<evidence type="ECO:0000256" key="3">
    <source>
        <dbReference type="ARBA" id="ARBA00023004"/>
    </source>
</evidence>
<feature type="domain" description="Rieske" evidence="7">
    <location>
        <begin position="101"/>
        <end position="192"/>
    </location>
</feature>
<dbReference type="Proteomes" id="UP000647587">
    <property type="component" value="Unassembled WGS sequence"/>
</dbReference>
<keyword evidence="9" id="KW-1185">Reference proteome</keyword>
<dbReference type="InterPro" id="IPR005805">
    <property type="entry name" value="Rieske_Fe-S_prot_C"/>
</dbReference>
<accession>A0ABQ2F323</accession>
<evidence type="ECO:0000256" key="5">
    <source>
        <dbReference type="ARBA" id="ARBA00023157"/>
    </source>
</evidence>
<keyword evidence="4" id="KW-0411">Iron-sulfur</keyword>
<dbReference type="CDD" id="cd03467">
    <property type="entry name" value="Rieske"/>
    <property type="match status" value="1"/>
</dbReference>
<comment type="caution">
    <text evidence="8">The sequence shown here is derived from an EMBL/GenBank/DDBJ whole genome shotgun (WGS) entry which is preliminary data.</text>
</comment>
<dbReference type="InterPro" id="IPR017941">
    <property type="entry name" value="Rieske_2Fe-2S"/>
</dbReference>
<comment type="cofactor">
    <cofactor evidence="6">
        <name>[2Fe-2S] cluster</name>
        <dbReference type="ChEBI" id="CHEBI:190135"/>
    </cofactor>
</comment>
<dbReference type="Pfam" id="PF00355">
    <property type="entry name" value="Rieske"/>
    <property type="match status" value="1"/>
</dbReference>
<keyword evidence="3" id="KW-0408">Iron</keyword>
<dbReference type="RefSeq" id="WP_189010897.1">
    <property type="nucleotide sequence ID" value="NZ_BMPP01000017.1"/>
</dbReference>
<keyword evidence="2" id="KW-0479">Metal-binding</keyword>
<organism evidence="8 9">
    <name type="scientific">Deinococcus malanensis</name>
    <dbReference type="NCBI Taxonomy" id="1706855"/>
    <lineage>
        <taxon>Bacteria</taxon>
        <taxon>Thermotogati</taxon>
        <taxon>Deinococcota</taxon>
        <taxon>Deinococci</taxon>
        <taxon>Deinococcales</taxon>
        <taxon>Deinococcaceae</taxon>
        <taxon>Deinococcus</taxon>
    </lineage>
</organism>
<dbReference type="EMBL" id="BMPP01000017">
    <property type="protein sequence ID" value="GGK37259.1"/>
    <property type="molecule type" value="Genomic_DNA"/>
</dbReference>
<evidence type="ECO:0000256" key="1">
    <source>
        <dbReference type="ARBA" id="ARBA00022714"/>
    </source>
</evidence>
<keyword evidence="5" id="KW-1015">Disulfide bond</keyword>
<dbReference type="SUPFAM" id="SSF50022">
    <property type="entry name" value="ISP domain"/>
    <property type="match status" value="1"/>
</dbReference>
<name>A0ABQ2F323_9DEIO</name>
<evidence type="ECO:0000259" key="7">
    <source>
        <dbReference type="PROSITE" id="PS51296"/>
    </source>
</evidence>
<dbReference type="InterPro" id="IPR036922">
    <property type="entry name" value="Rieske_2Fe-2S_sf"/>
</dbReference>
<protein>
    <submittedName>
        <fullName evidence="8">Cytochrome Complex iron-sulfur subunit</fullName>
    </submittedName>
</protein>
<gene>
    <name evidence="8" type="ORF">GCM10008955_33950</name>
</gene>
<evidence type="ECO:0000313" key="8">
    <source>
        <dbReference type="EMBL" id="GGK37259.1"/>
    </source>
</evidence>
<evidence type="ECO:0000256" key="4">
    <source>
        <dbReference type="ARBA" id="ARBA00023014"/>
    </source>
</evidence>
<evidence type="ECO:0000313" key="9">
    <source>
        <dbReference type="Proteomes" id="UP000647587"/>
    </source>
</evidence>
<evidence type="ECO:0000256" key="6">
    <source>
        <dbReference type="ARBA" id="ARBA00034078"/>
    </source>
</evidence>
<reference evidence="9" key="1">
    <citation type="journal article" date="2019" name="Int. J. Syst. Evol. Microbiol.">
        <title>The Global Catalogue of Microorganisms (GCM) 10K type strain sequencing project: providing services to taxonomists for standard genome sequencing and annotation.</title>
        <authorList>
            <consortium name="The Broad Institute Genomics Platform"/>
            <consortium name="The Broad Institute Genome Sequencing Center for Infectious Disease"/>
            <person name="Wu L."/>
            <person name="Ma J."/>
        </authorList>
    </citation>
    <scope>NUCLEOTIDE SEQUENCE [LARGE SCALE GENOMIC DNA]</scope>
    <source>
        <strain evidence="9">JCM 30331</strain>
    </source>
</reference>
<dbReference type="Gene3D" id="2.102.10.10">
    <property type="entry name" value="Rieske [2Fe-2S] iron-sulphur domain"/>
    <property type="match status" value="1"/>
</dbReference>
<proteinExistence type="predicted"/>
<evidence type="ECO:0000256" key="2">
    <source>
        <dbReference type="ARBA" id="ARBA00022723"/>
    </source>
</evidence>
<dbReference type="InterPro" id="IPR014349">
    <property type="entry name" value="Rieske_Fe-S_prot"/>
</dbReference>
<dbReference type="PROSITE" id="PS51296">
    <property type="entry name" value="RIESKE"/>
    <property type="match status" value="1"/>
</dbReference>